<evidence type="ECO:0000313" key="2">
    <source>
        <dbReference type="EMBL" id="SEH08615.1"/>
    </source>
</evidence>
<dbReference type="Proteomes" id="UP000236724">
    <property type="component" value="Unassembled WGS sequence"/>
</dbReference>
<dbReference type="Pfam" id="PF10592">
    <property type="entry name" value="AIPR"/>
    <property type="match status" value="1"/>
</dbReference>
<reference evidence="2 3" key="1">
    <citation type="submission" date="2016-10" db="EMBL/GenBank/DDBJ databases">
        <authorList>
            <person name="de Groot N.N."/>
        </authorList>
    </citation>
    <scope>NUCLEOTIDE SEQUENCE [LARGE SCALE GENOMIC DNA]</scope>
    <source>
        <strain evidence="2">MBHS1</strain>
    </source>
</reference>
<organism evidence="2 3">
    <name type="scientific">Candidatus Venteria ishoeyi</name>
    <dbReference type="NCBI Taxonomy" id="1899563"/>
    <lineage>
        <taxon>Bacteria</taxon>
        <taxon>Pseudomonadati</taxon>
        <taxon>Pseudomonadota</taxon>
        <taxon>Gammaproteobacteria</taxon>
        <taxon>Thiotrichales</taxon>
        <taxon>Thiotrichaceae</taxon>
        <taxon>Venteria</taxon>
    </lineage>
</organism>
<evidence type="ECO:0000259" key="1">
    <source>
        <dbReference type="Pfam" id="PF10592"/>
    </source>
</evidence>
<dbReference type="AlphaFoldDB" id="A0A1H6FHT7"/>
<name>A0A1H6FHT7_9GAMM</name>
<dbReference type="RefSeq" id="WP_103922138.1">
    <property type="nucleotide sequence ID" value="NZ_FMSV02000553.1"/>
</dbReference>
<accession>A0A1H6FHT7</accession>
<evidence type="ECO:0000313" key="3">
    <source>
        <dbReference type="Proteomes" id="UP000236724"/>
    </source>
</evidence>
<feature type="domain" description="Abortive phage infection protein C-terminal" evidence="1">
    <location>
        <begin position="257"/>
        <end position="503"/>
    </location>
</feature>
<dbReference type="OrthoDB" id="9806213at2"/>
<proteinExistence type="predicted"/>
<protein>
    <submittedName>
        <fullName evidence="2">AIPR protein</fullName>
    </submittedName>
</protein>
<sequence>MDRITKQLVADLVKTQELKSNKESEQFEEFCNYTVLSNEYGKTFDLTNVSVGSGQDTGIDGIAIIVNGHLIEEVDEIDDLLANNGYLDATYLFIQAKTSSCFKTQEMHSFYFGINDFFSEESTLPRNREISKAIEISEQILNNASEFKGNPKVKSFFITTGIYNEEDKNVSSVRDKFKSDLKLLNIFDSIDVNILGSNEIGKLYRKTKNPISTTFNFSNKVTLQDIDGINQSYYGVLPFNEFKKILIGDNDNINNIFDDNVRDFQGINNPVNKSIAKTIEGENPDLFSVLNNGVAIVANTIKTSGNTFTIFDYQIVNGCQTSNVLYDHRHDQDIDKINIPLRLIVTDDEDVKSKITVSTNNQTAIKKEQLSAMSNFQKNLEHYYLSIEGEGKLYYERRSKQYNSDRSVIKRRIITVPIQIKSFSSIFSKNPHHVTSYFGNIVKKIGESGSSIFKSDHQYASYYMSGLCFYRLDSFFNSGMIDSKYRKVKFFILMLFPLLASEEELPPLNSQKKVEKYCIPIIDKLNNQDDAIKLFQDAIDIIDCSGIDIEDKQLIKSKSMTEKILASYNNKLKT</sequence>
<dbReference type="EMBL" id="FMSV02000553">
    <property type="protein sequence ID" value="SEH08615.1"/>
    <property type="molecule type" value="Genomic_DNA"/>
</dbReference>
<keyword evidence="3" id="KW-1185">Reference proteome</keyword>
<dbReference type="InterPro" id="IPR018891">
    <property type="entry name" value="AIPR_C"/>
</dbReference>
<gene>
    <name evidence="2" type="ORF">MBHS_04507</name>
</gene>